<protein>
    <recommendedName>
        <fullName evidence="4">PLAC8-domain-containing protein</fullName>
    </recommendedName>
</protein>
<sequence>MASVGGYVTDPTVPVTTLWVDRHGIHTQTIPPPHLSSFSAPNLRNARSAQSMHHAASMYRSAQSLHPSASRHSIQSHRSHHTNEPIPEEPETPAGSSATNNETDLEAQHLESIPDTRASLVERQWLRPWWRVWGMTEWWRVWRWPNPSRAAIKSVLCPCCLFADVHDEIHVYDGESDSPCNTACTLCCCAGLGCWWGVVVGEARSAVRERYSIPGSAWLDCILGCVAPWCVLTECRTEIRQREIVKERQDYEMRTLRRTDEMRYERQSSEA</sequence>
<gene>
    <name evidence="2" type="ORF">K402DRAFT_462365</name>
</gene>
<evidence type="ECO:0000256" key="1">
    <source>
        <dbReference type="SAM" id="MobiDB-lite"/>
    </source>
</evidence>
<reference evidence="2" key="1">
    <citation type="journal article" date="2020" name="Stud. Mycol.">
        <title>101 Dothideomycetes genomes: a test case for predicting lifestyles and emergence of pathogens.</title>
        <authorList>
            <person name="Haridas S."/>
            <person name="Albert R."/>
            <person name="Binder M."/>
            <person name="Bloem J."/>
            <person name="Labutti K."/>
            <person name="Salamov A."/>
            <person name="Andreopoulos B."/>
            <person name="Baker S."/>
            <person name="Barry K."/>
            <person name="Bills G."/>
            <person name="Bluhm B."/>
            <person name="Cannon C."/>
            <person name="Castanera R."/>
            <person name="Culley D."/>
            <person name="Daum C."/>
            <person name="Ezra D."/>
            <person name="Gonzalez J."/>
            <person name="Henrissat B."/>
            <person name="Kuo A."/>
            <person name="Liang C."/>
            <person name="Lipzen A."/>
            <person name="Lutzoni F."/>
            <person name="Magnuson J."/>
            <person name="Mondo S."/>
            <person name="Nolan M."/>
            <person name="Ohm R."/>
            <person name="Pangilinan J."/>
            <person name="Park H.-J."/>
            <person name="Ramirez L."/>
            <person name="Alfaro M."/>
            <person name="Sun H."/>
            <person name="Tritt A."/>
            <person name="Yoshinaga Y."/>
            <person name="Zwiers L.-H."/>
            <person name="Turgeon B."/>
            <person name="Goodwin S."/>
            <person name="Spatafora J."/>
            <person name="Crous P."/>
            <person name="Grigoriev I."/>
        </authorList>
    </citation>
    <scope>NUCLEOTIDE SEQUENCE</scope>
    <source>
        <strain evidence="2">CBS 113979</strain>
    </source>
</reference>
<feature type="region of interest" description="Disordered" evidence="1">
    <location>
        <begin position="29"/>
        <end position="100"/>
    </location>
</feature>
<name>A0A6G1H427_9PEZI</name>
<keyword evidence="3" id="KW-1185">Reference proteome</keyword>
<dbReference type="Proteomes" id="UP000800041">
    <property type="component" value="Unassembled WGS sequence"/>
</dbReference>
<feature type="compositionally biased region" description="Polar residues" evidence="1">
    <location>
        <begin position="36"/>
        <end position="51"/>
    </location>
</feature>
<dbReference type="AlphaFoldDB" id="A0A6G1H427"/>
<evidence type="ECO:0000313" key="2">
    <source>
        <dbReference type="EMBL" id="KAF1987983.1"/>
    </source>
</evidence>
<evidence type="ECO:0008006" key="4">
    <source>
        <dbReference type="Google" id="ProtNLM"/>
    </source>
</evidence>
<accession>A0A6G1H427</accession>
<dbReference type="NCBIfam" id="TIGR01571">
    <property type="entry name" value="A_thal_Cys_rich"/>
    <property type="match status" value="1"/>
</dbReference>
<dbReference type="Pfam" id="PF04749">
    <property type="entry name" value="PLAC8"/>
    <property type="match status" value="1"/>
</dbReference>
<dbReference type="EMBL" id="ML977150">
    <property type="protein sequence ID" value="KAF1987983.1"/>
    <property type="molecule type" value="Genomic_DNA"/>
</dbReference>
<evidence type="ECO:0000313" key="3">
    <source>
        <dbReference type="Proteomes" id="UP000800041"/>
    </source>
</evidence>
<organism evidence="2 3">
    <name type="scientific">Aulographum hederae CBS 113979</name>
    <dbReference type="NCBI Taxonomy" id="1176131"/>
    <lineage>
        <taxon>Eukaryota</taxon>
        <taxon>Fungi</taxon>
        <taxon>Dikarya</taxon>
        <taxon>Ascomycota</taxon>
        <taxon>Pezizomycotina</taxon>
        <taxon>Dothideomycetes</taxon>
        <taxon>Pleosporomycetidae</taxon>
        <taxon>Aulographales</taxon>
        <taxon>Aulographaceae</taxon>
    </lineage>
</organism>
<dbReference type="InterPro" id="IPR006461">
    <property type="entry name" value="PLAC_motif_containing"/>
</dbReference>
<proteinExistence type="predicted"/>